<reference evidence="2 3" key="1">
    <citation type="submission" date="2020-08" db="EMBL/GenBank/DDBJ databases">
        <title>Genome sequence of Diaphorobacter aerolatus KACC 16536T.</title>
        <authorList>
            <person name="Hyun D.-W."/>
            <person name="Bae J.-W."/>
        </authorList>
    </citation>
    <scope>NUCLEOTIDE SEQUENCE [LARGE SCALE GENOMIC DNA]</scope>
    <source>
        <strain evidence="2 3">KACC 16536</strain>
    </source>
</reference>
<organism evidence="2 3">
    <name type="scientific">Diaphorobacter aerolatus</name>
    <dbReference type="NCBI Taxonomy" id="1288495"/>
    <lineage>
        <taxon>Bacteria</taxon>
        <taxon>Pseudomonadati</taxon>
        <taxon>Pseudomonadota</taxon>
        <taxon>Betaproteobacteria</taxon>
        <taxon>Burkholderiales</taxon>
        <taxon>Comamonadaceae</taxon>
        <taxon>Diaphorobacter</taxon>
    </lineage>
</organism>
<keyword evidence="1" id="KW-0732">Signal</keyword>
<dbReference type="Proteomes" id="UP000516028">
    <property type="component" value="Chromosome"/>
</dbReference>
<gene>
    <name evidence="2" type="ORF">H9K75_09600</name>
</gene>
<evidence type="ECO:0000313" key="2">
    <source>
        <dbReference type="EMBL" id="QNP50063.1"/>
    </source>
</evidence>
<dbReference type="EMBL" id="CP060783">
    <property type="protein sequence ID" value="QNP50063.1"/>
    <property type="molecule type" value="Genomic_DNA"/>
</dbReference>
<evidence type="ECO:0000256" key="1">
    <source>
        <dbReference type="SAM" id="SignalP"/>
    </source>
</evidence>
<feature type="signal peptide" evidence="1">
    <location>
        <begin position="1"/>
        <end position="33"/>
    </location>
</feature>
<dbReference type="RefSeq" id="WP_187725603.1">
    <property type="nucleotide sequence ID" value="NZ_CP060783.1"/>
</dbReference>
<evidence type="ECO:0000313" key="3">
    <source>
        <dbReference type="Proteomes" id="UP000516028"/>
    </source>
</evidence>
<proteinExistence type="predicted"/>
<sequence>MPRMIFNNPLCKALSATLLGLLSTLFVAGSATAAVKCTADAGDLSFGSIIPWQGERASTAALR</sequence>
<keyword evidence="3" id="KW-1185">Reference proteome</keyword>
<accession>A0A7H0GP47</accession>
<feature type="chain" id="PRO_5028822495" evidence="1">
    <location>
        <begin position="34"/>
        <end position="63"/>
    </location>
</feature>
<dbReference type="KEGG" id="daer:H9K75_09600"/>
<dbReference type="AlphaFoldDB" id="A0A7H0GP47"/>
<protein>
    <submittedName>
        <fullName evidence="2">Uncharacterized protein</fullName>
    </submittedName>
</protein>
<name>A0A7H0GP47_9BURK</name>